<dbReference type="InterPro" id="IPR020904">
    <property type="entry name" value="Sc_DH/Rdtase_CS"/>
</dbReference>
<accession>A0A0A3ZAZ1</accession>
<dbReference type="Gene3D" id="3.40.50.720">
    <property type="entry name" value="NAD(P)-binding Rossmann-like Domain"/>
    <property type="match status" value="1"/>
</dbReference>
<evidence type="ECO:0000313" key="6">
    <source>
        <dbReference type="Proteomes" id="UP000030351"/>
    </source>
</evidence>
<gene>
    <name evidence="5" type="ORF">NG99_00580</name>
</gene>
<proteinExistence type="inferred from homology"/>
<dbReference type="EMBL" id="JRUQ01000004">
    <property type="protein sequence ID" value="KGT96040.1"/>
    <property type="molecule type" value="Genomic_DNA"/>
</dbReference>
<dbReference type="OrthoDB" id="9775296at2"/>
<dbReference type="SUPFAM" id="SSF51735">
    <property type="entry name" value="NAD(P)-binding Rossmann-fold domains"/>
    <property type="match status" value="1"/>
</dbReference>
<dbReference type="PROSITE" id="PS00061">
    <property type="entry name" value="ADH_SHORT"/>
    <property type="match status" value="1"/>
</dbReference>
<dbReference type="InterPro" id="IPR002347">
    <property type="entry name" value="SDR_fam"/>
</dbReference>
<dbReference type="InterPro" id="IPR036291">
    <property type="entry name" value="NAD(P)-bd_dom_sf"/>
</dbReference>
<dbReference type="InterPro" id="IPR051911">
    <property type="entry name" value="SDR_oxidoreductase"/>
</dbReference>
<feature type="domain" description="Ketoreductase" evidence="4">
    <location>
        <begin position="5"/>
        <end position="183"/>
    </location>
</feature>
<dbReference type="Pfam" id="PF00106">
    <property type="entry name" value="adh_short"/>
    <property type="match status" value="1"/>
</dbReference>
<comment type="caution">
    <text evidence="5">The sequence shown here is derived from an EMBL/GenBank/DDBJ whole genome shotgun (WGS) entry which is preliminary data.</text>
</comment>
<dbReference type="GO" id="GO:0016491">
    <property type="term" value="F:oxidoreductase activity"/>
    <property type="evidence" value="ECO:0007669"/>
    <property type="project" value="UniProtKB-KW"/>
</dbReference>
<dbReference type="SMART" id="SM00822">
    <property type="entry name" value="PKS_KR"/>
    <property type="match status" value="1"/>
</dbReference>
<evidence type="ECO:0000313" key="5">
    <source>
        <dbReference type="EMBL" id="KGT96040.1"/>
    </source>
</evidence>
<dbReference type="eggNOG" id="COG1028">
    <property type="taxonomic scope" value="Bacteria"/>
</dbReference>
<evidence type="ECO:0000259" key="4">
    <source>
        <dbReference type="SMART" id="SM00822"/>
    </source>
</evidence>
<dbReference type="Proteomes" id="UP000030351">
    <property type="component" value="Unassembled WGS sequence"/>
</dbReference>
<dbReference type="AlphaFoldDB" id="A0A0A3ZAZ1"/>
<dbReference type="NCBIfam" id="NF004824">
    <property type="entry name" value="PRK06180.1"/>
    <property type="match status" value="1"/>
</dbReference>
<protein>
    <submittedName>
        <fullName evidence="5">Short-chain dehydrogenase</fullName>
    </submittedName>
</protein>
<keyword evidence="6" id="KW-1185">Reference proteome</keyword>
<dbReference type="RefSeq" id="WP_034887304.1">
    <property type="nucleotide sequence ID" value="NZ_JRUQ01000004.1"/>
</dbReference>
<dbReference type="PANTHER" id="PTHR43976">
    <property type="entry name" value="SHORT CHAIN DEHYDROGENASE"/>
    <property type="match status" value="1"/>
</dbReference>
<comment type="similarity">
    <text evidence="1 3">Belongs to the short-chain dehydrogenases/reductases (SDR) family.</text>
</comment>
<dbReference type="CDD" id="cd05374">
    <property type="entry name" value="17beta-HSD-like_SDR_c"/>
    <property type="match status" value="1"/>
</dbReference>
<name>A0A0A3ZAZ1_9GAMM</name>
<keyword evidence="2" id="KW-0560">Oxidoreductase</keyword>
<dbReference type="PRINTS" id="PR00081">
    <property type="entry name" value="GDHRDH"/>
</dbReference>
<dbReference type="PANTHER" id="PTHR43976:SF16">
    <property type="entry name" value="SHORT-CHAIN DEHYDROGENASE_REDUCTASE FAMILY PROTEIN"/>
    <property type="match status" value="1"/>
</dbReference>
<evidence type="ECO:0000256" key="1">
    <source>
        <dbReference type="ARBA" id="ARBA00006484"/>
    </source>
</evidence>
<dbReference type="InterPro" id="IPR057326">
    <property type="entry name" value="KR_dom"/>
</dbReference>
<evidence type="ECO:0000256" key="2">
    <source>
        <dbReference type="ARBA" id="ARBA00023002"/>
    </source>
</evidence>
<organism evidence="5 6">
    <name type="scientific">Erwinia typographi</name>
    <dbReference type="NCBI Taxonomy" id="371042"/>
    <lineage>
        <taxon>Bacteria</taxon>
        <taxon>Pseudomonadati</taxon>
        <taxon>Pseudomonadota</taxon>
        <taxon>Gammaproteobacteria</taxon>
        <taxon>Enterobacterales</taxon>
        <taxon>Erwiniaceae</taxon>
        <taxon>Erwinia</taxon>
    </lineage>
</organism>
<reference evidence="5 6" key="1">
    <citation type="submission" date="2014-10" db="EMBL/GenBank/DDBJ databases">
        <title>Genome sequence of Erwinia typographi M043b.</title>
        <authorList>
            <person name="Chan K.-G."/>
            <person name="Tan W.-S."/>
        </authorList>
    </citation>
    <scope>NUCLEOTIDE SEQUENCE [LARGE SCALE GENOMIC DNA]</scope>
    <source>
        <strain evidence="5 6">M043b</strain>
    </source>
</reference>
<dbReference type="STRING" id="371042.NG99_00580"/>
<dbReference type="PRINTS" id="PR00080">
    <property type="entry name" value="SDRFAMILY"/>
</dbReference>
<sequence length="276" mass="29496">MSSAKTWLITGVSRGLGEALAKAVLAQGDTVIGTTRDKAPDFARDNANFHWLALDVTDAAAIKPTVDRAFALKGKIDVLVNNAGYGLLGSVEEATDEQVAHLFDVNFHGTRRVTQAALPHLRQQRSGHIINITSIAGIAPNPGSGMYSAAKFAVEGMSQGLAQELAPLGIYLTLVEPGAFRTDFLSDHSLRRSPPAIADYADTAGAVVAKLDDIAGKQLGDPERAAEAMIAIVQAATPPLHLLLGSDALRRTEQMQAAFKQDIEQWREVTLSTDYR</sequence>
<evidence type="ECO:0000256" key="3">
    <source>
        <dbReference type="RuleBase" id="RU000363"/>
    </source>
</evidence>